<evidence type="ECO:0000256" key="2">
    <source>
        <dbReference type="ARBA" id="ARBA00006134"/>
    </source>
</evidence>
<keyword evidence="14" id="KW-1185">Reference proteome</keyword>
<keyword evidence="9" id="KW-0809">Transit peptide</keyword>
<keyword evidence="8" id="KW-0479">Metal-binding</keyword>
<comment type="caution">
    <text evidence="13">The sequence shown here is derived from an EMBL/GenBank/DDBJ whole genome shotgun (WGS) entry which is preliminary data.</text>
</comment>
<evidence type="ECO:0000313" key="13">
    <source>
        <dbReference type="EMBL" id="KXZ53880.1"/>
    </source>
</evidence>
<dbReference type="GO" id="GO:0009507">
    <property type="term" value="C:chloroplast"/>
    <property type="evidence" value="ECO:0007669"/>
    <property type="project" value="UniProtKB-SubCell"/>
</dbReference>
<feature type="region of interest" description="Disordered" evidence="12">
    <location>
        <begin position="73"/>
        <end position="95"/>
    </location>
</feature>
<evidence type="ECO:0000256" key="5">
    <source>
        <dbReference type="ARBA" id="ARBA00022531"/>
    </source>
</evidence>
<sequence length="269" mass="29999">MLIYNRNQVHSRAGRKAPCASAPRRVVRVVCFGQGHGHGHGHGHGQAAGGTAVLTEKEKGFVAEMRKVAMKLHTKEQAPKEGQKEAPKQGPWTPTREGYLRFLTESKAVFDAFERLMETNEEYASFRKTGLERSAGLAEDLAWFERTYQMTPPALAEDGPGLTYVRLLEKVAKEDPPAFICHYYNFYFAHTAGGIMIGKRVSSMVLDSHTLEFYKWHTGDVNVMLDGVRRSINIMAESWSDAAKAHCLEETEASFKYSGLILQCITATA</sequence>
<comment type="subcellular location">
    <subcellularLocation>
        <location evidence="1">Plastid</location>
        <location evidence="1">Chloroplast</location>
    </subcellularLocation>
</comment>
<protein>
    <recommendedName>
        <fullName evidence="3">heme oxygenase (biliverdin-producing)</fullName>
        <ecNumber evidence="3">1.14.14.18</ecNumber>
    </recommendedName>
</protein>
<proteinExistence type="inferred from homology"/>
<dbReference type="Gene3D" id="1.20.910.10">
    <property type="entry name" value="Heme oxygenase-like"/>
    <property type="match status" value="1"/>
</dbReference>
<dbReference type="GO" id="GO:0006788">
    <property type="term" value="P:heme oxidation"/>
    <property type="evidence" value="ECO:0007669"/>
    <property type="project" value="InterPro"/>
</dbReference>
<dbReference type="AlphaFoldDB" id="A0A150GWY1"/>
<dbReference type="InterPro" id="IPR016951">
    <property type="entry name" value="Haem_Oase_decyc_pln"/>
</dbReference>
<evidence type="ECO:0000256" key="9">
    <source>
        <dbReference type="ARBA" id="ARBA00022946"/>
    </source>
</evidence>
<name>A0A150GWY1_GONPE</name>
<feature type="compositionally biased region" description="Basic and acidic residues" evidence="12">
    <location>
        <begin position="73"/>
        <end position="87"/>
    </location>
</feature>
<dbReference type="InterPro" id="IPR016053">
    <property type="entry name" value="Haem_Oase-like"/>
</dbReference>
<dbReference type="SUPFAM" id="SSF48613">
    <property type="entry name" value="Heme oxygenase-like"/>
    <property type="match status" value="1"/>
</dbReference>
<dbReference type="InterPro" id="IPR016084">
    <property type="entry name" value="Haem_Oase-like_multi-hlx"/>
</dbReference>
<dbReference type="PANTHER" id="PTHR35703:SF2">
    <property type="entry name" value="HEME OXYGENASE 1, CHLOROPLASTIC-RELATED"/>
    <property type="match status" value="1"/>
</dbReference>
<evidence type="ECO:0000256" key="4">
    <source>
        <dbReference type="ARBA" id="ARBA00022528"/>
    </source>
</evidence>
<dbReference type="PANTHER" id="PTHR35703">
    <property type="entry name" value="HEME OXYGENASE 1, CHLOROPLASTIC-RELATED"/>
    <property type="match status" value="1"/>
</dbReference>
<keyword evidence="7" id="KW-0934">Plastid</keyword>
<evidence type="ECO:0000256" key="7">
    <source>
        <dbReference type="ARBA" id="ARBA00022640"/>
    </source>
</evidence>
<dbReference type="GO" id="GO:0015979">
    <property type="term" value="P:photosynthesis"/>
    <property type="evidence" value="ECO:0007669"/>
    <property type="project" value="UniProtKB-KW"/>
</dbReference>
<dbReference type="STRING" id="33097.A0A150GWY1"/>
<organism evidence="13 14">
    <name type="scientific">Gonium pectorale</name>
    <name type="common">Green alga</name>
    <dbReference type="NCBI Taxonomy" id="33097"/>
    <lineage>
        <taxon>Eukaryota</taxon>
        <taxon>Viridiplantae</taxon>
        <taxon>Chlorophyta</taxon>
        <taxon>core chlorophytes</taxon>
        <taxon>Chlorophyceae</taxon>
        <taxon>CS clade</taxon>
        <taxon>Chlamydomonadales</taxon>
        <taxon>Volvocaceae</taxon>
        <taxon>Gonium</taxon>
    </lineage>
</organism>
<keyword evidence="5" id="KW-0602">Photosynthesis</keyword>
<dbReference type="Pfam" id="PF01126">
    <property type="entry name" value="Heme_oxygenase"/>
    <property type="match status" value="1"/>
</dbReference>
<dbReference type="GO" id="GO:0004392">
    <property type="term" value="F:heme oxygenase (decyclizing) activity"/>
    <property type="evidence" value="ECO:0007669"/>
    <property type="project" value="UniProtKB-EC"/>
</dbReference>
<dbReference type="Proteomes" id="UP000075714">
    <property type="component" value="Unassembled WGS sequence"/>
</dbReference>
<evidence type="ECO:0000256" key="8">
    <source>
        <dbReference type="ARBA" id="ARBA00022723"/>
    </source>
</evidence>
<keyword evidence="6" id="KW-0349">Heme</keyword>
<comment type="similarity">
    <text evidence="2">Belongs to the heme oxygenase family.</text>
</comment>
<dbReference type="OrthoDB" id="652091at2759"/>
<reference evidence="14" key="1">
    <citation type="journal article" date="2016" name="Nat. Commun.">
        <title>The Gonium pectorale genome demonstrates co-option of cell cycle regulation during the evolution of multicellularity.</title>
        <authorList>
            <person name="Hanschen E.R."/>
            <person name="Marriage T.N."/>
            <person name="Ferris P.J."/>
            <person name="Hamaji T."/>
            <person name="Toyoda A."/>
            <person name="Fujiyama A."/>
            <person name="Neme R."/>
            <person name="Noguchi H."/>
            <person name="Minakuchi Y."/>
            <person name="Suzuki M."/>
            <person name="Kawai-Toyooka H."/>
            <person name="Smith D.R."/>
            <person name="Sparks H."/>
            <person name="Anderson J."/>
            <person name="Bakaric R."/>
            <person name="Luria V."/>
            <person name="Karger A."/>
            <person name="Kirschner M.W."/>
            <person name="Durand P.M."/>
            <person name="Michod R.E."/>
            <person name="Nozaki H."/>
            <person name="Olson B.J."/>
        </authorList>
    </citation>
    <scope>NUCLEOTIDE SEQUENCE [LARGE SCALE GENOMIC DNA]</scope>
    <source>
        <strain evidence="14">NIES-2863</strain>
    </source>
</reference>
<keyword evidence="11" id="KW-0408">Iron</keyword>
<evidence type="ECO:0000256" key="12">
    <source>
        <dbReference type="SAM" id="MobiDB-lite"/>
    </source>
</evidence>
<evidence type="ECO:0000256" key="6">
    <source>
        <dbReference type="ARBA" id="ARBA00022617"/>
    </source>
</evidence>
<keyword evidence="4" id="KW-0150">Chloroplast</keyword>
<dbReference type="EMBL" id="LSYV01000007">
    <property type="protein sequence ID" value="KXZ53880.1"/>
    <property type="molecule type" value="Genomic_DNA"/>
</dbReference>
<dbReference type="EC" id="1.14.14.18" evidence="3"/>
<gene>
    <name evidence="13" type="ORF">GPECTOR_6g798</name>
</gene>
<keyword evidence="10" id="KW-0560">Oxidoreductase</keyword>
<accession>A0A150GWY1</accession>
<evidence type="ECO:0000256" key="11">
    <source>
        <dbReference type="ARBA" id="ARBA00023004"/>
    </source>
</evidence>
<evidence type="ECO:0000256" key="3">
    <source>
        <dbReference type="ARBA" id="ARBA00012360"/>
    </source>
</evidence>
<evidence type="ECO:0000256" key="1">
    <source>
        <dbReference type="ARBA" id="ARBA00004229"/>
    </source>
</evidence>
<dbReference type="InterPro" id="IPR002051">
    <property type="entry name" value="Haem_Oase"/>
</dbReference>
<evidence type="ECO:0000313" key="14">
    <source>
        <dbReference type="Proteomes" id="UP000075714"/>
    </source>
</evidence>
<evidence type="ECO:0000256" key="10">
    <source>
        <dbReference type="ARBA" id="ARBA00023002"/>
    </source>
</evidence>
<dbReference type="GO" id="GO:0046872">
    <property type="term" value="F:metal ion binding"/>
    <property type="evidence" value="ECO:0007669"/>
    <property type="project" value="UniProtKB-KW"/>
</dbReference>
<dbReference type="CDD" id="cd19165">
    <property type="entry name" value="HemeO"/>
    <property type="match status" value="1"/>
</dbReference>